<evidence type="ECO:0000313" key="1">
    <source>
        <dbReference type="EMBL" id="GHO89004.1"/>
    </source>
</evidence>
<organism evidence="1 2">
    <name type="scientific">Dictyobacter formicarum</name>
    <dbReference type="NCBI Taxonomy" id="2778368"/>
    <lineage>
        <taxon>Bacteria</taxon>
        <taxon>Bacillati</taxon>
        <taxon>Chloroflexota</taxon>
        <taxon>Ktedonobacteria</taxon>
        <taxon>Ktedonobacterales</taxon>
        <taxon>Dictyobacteraceae</taxon>
        <taxon>Dictyobacter</taxon>
    </lineage>
</organism>
<proteinExistence type="predicted"/>
<reference evidence="1 2" key="1">
    <citation type="journal article" date="2021" name="Int. J. Syst. Evol. Microbiol.">
        <title>Reticulibacter mediterranei gen. nov., sp. nov., within the new family Reticulibacteraceae fam. nov., and Ktedonospora formicarum gen. nov., sp. nov., Ktedonobacter robiniae sp. nov., Dictyobacter formicarum sp. nov. and Dictyobacter arantiisoli sp. nov., belonging to the class Ktedonobacteria.</title>
        <authorList>
            <person name="Yabe S."/>
            <person name="Zheng Y."/>
            <person name="Wang C.M."/>
            <person name="Sakai Y."/>
            <person name="Abe K."/>
            <person name="Yokota A."/>
            <person name="Donadio S."/>
            <person name="Cavaletti L."/>
            <person name="Monciardini P."/>
        </authorList>
    </citation>
    <scope>NUCLEOTIDE SEQUENCE [LARGE SCALE GENOMIC DNA]</scope>
    <source>
        <strain evidence="1 2">SOSP1-9</strain>
    </source>
</reference>
<dbReference type="EMBL" id="BNJJ01000030">
    <property type="protein sequence ID" value="GHO89004.1"/>
    <property type="molecule type" value="Genomic_DNA"/>
</dbReference>
<dbReference type="RefSeq" id="WP_201366546.1">
    <property type="nucleotide sequence ID" value="NZ_BNJJ01000030.1"/>
</dbReference>
<accession>A0ABQ3VTP9</accession>
<evidence type="ECO:0000313" key="2">
    <source>
        <dbReference type="Proteomes" id="UP000635565"/>
    </source>
</evidence>
<protein>
    <submittedName>
        <fullName evidence="1">Uncharacterized protein</fullName>
    </submittedName>
</protein>
<sequence>MGNHQLIIFTQLLQAIAGMQRIDELLQWTANVLVQRLELEAVQIWSLQDDCFRQISIKQCITACRQVNIPKQILINSHVAEAAKRLCNEHYTVTIPQVTEAIFSSQAAHHLTRYNLNYWACYQLTNSLPIQSAGYQYPLNRFNLSTYTLISFFTRQPPNPRLIPTIGYIMEQVINLAYNRGLLLPEKQLLLQAPAQAAKADALLMKLIPQRNFDNEANQGKHVQVITSRQVRRLYLSIDGRRNLANLAVLTQLHQQAFMQALRSLLTQERIQLYEPDGHFVDGVTVLSAL</sequence>
<name>A0ABQ3VTP9_9CHLR</name>
<comment type="caution">
    <text evidence="1">The sequence shown here is derived from an EMBL/GenBank/DDBJ whole genome shotgun (WGS) entry which is preliminary data.</text>
</comment>
<dbReference type="Proteomes" id="UP000635565">
    <property type="component" value="Unassembled WGS sequence"/>
</dbReference>
<keyword evidence="2" id="KW-1185">Reference proteome</keyword>
<gene>
    <name evidence="1" type="ORF">KSZ_70100</name>
</gene>